<protein>
    <recommendedName>
        <fullName evidence="3">Alcohol acetyltransferase</fullName>
    </recommendedName>
</protein>
<dbReference type="Pfam" id="PF07247">
    <property type="entry name" value="AATase"/>
    <property type="match status" value="1"/>
</dbReference>
<dbReference type="AlphaFoldDB" id="A0A2J6RJ57"/>
<name>A0A2J6RJ57_HYAVF</name>
<accession>A0A2J6RJ57</accession>
<dbReference type="PANTHER" id="PTHR28037:SF1">
    <property type="entry name" value="ALCOHOL O-ACETYLTRANSFERASE 1-RELATED"/>
    <property type="match status" value="1"/>
</dbReference>
<reference evidence="1 2" key="1">
    <citation type="submission" date="2016-04" db="EMBL/GenBank/DDBJ databases">
        <title>A degradative enzymes factory behind the ericoid mycorrhizal symbiosis.</title>
        <authorList>
            <consortium name="DOE Joint Genome Institute"/>
            <person name="Martino E."/>
            <person name="Morin E."/>
            <person name="Grelet G."/>
            <person name="Kuo A."/>
            <person name="Kohler A."/>
            <person name="Daghino S."/>
            <person name="Barry K."/>
            <person name="Choi C."/>
            <person name="Cichocki N."/>
            <person name="Clum A."/>
            <person name="Copeland A."/>
            <person name="Hainaut M."/>
            <person name="Haridas S."/>
            <person name="Labutti K."/>
            <person name="Lindquist E."/>
            <person name="Lipzen A."/>
            <person name="Khouja H.-R."/>
            <person name="Murat C."/>
            <person name="Ohm R."/>
            <person name="Olson A."/>
            <person name="Spatafora J."/>
            <person name="Veneault-Fourrey C."/>
            <person name="Henrissat B."/>
            <person name="Grigoriev I."/>
            <person name="Martin F."/>
            <person name="Perotto S."/>
        </authorList>
    </citation>
    <scope>NUCLEOTIDE SEQUENCE [LARGE SCALE GENOMIC DNA]</scope>
    <source>
        <strain evidence="1 2">F</strain>
    </source>
</reference>
<dbReference type="InterPro" id="IPR023213">
    <property type="entry name" value="CAT-like_dom_sf"/>
</dbReference>
<evidence type="ECO:0000313" key="2">
    <source>
        <dbReference type="Proteomes" id="UP000235786"/>
    </source>
</evidence>
<organism evidence="1 2">
    <name type="scientific">Hyaloscypha variabilis (strain UAMH 11265 / GT02V1 / F)</name>
    <name type="common">Meliniomyces variabilis</name>
    <dbReference type="NCBI Taxonomy" id="1149755"/>
    <lineage>
        <taxon>Eukaryota</taxon>
        <taxon>Fungi</taxon>
        <taxon>Dikarya</taxon>
        <taxon>Ascomycota</taxon>
        <taxon>Pezizomycotina</taxon>
        <taxon>Leotiomycetes</taxon>
        <taxon>Helotiales</taxon>
        <taxon>Hyaloscyphaceae</taxon>
        <taxon>Hyaloscypha</taxon>
        <taxon>Hyaloscypha variabilis</taxon>
    </lineage>
</organism>
<dbReference type="Gene3D" id="3.30.559.10">
    <property type="entry name" value="Chloramphenicol acetyltransferase-like domain"/>
    <property type="match status" value="1"/>
</dbReference>
<dbReference type="EMBL" id="KZ613948">
    <property type="protein sequence ID" value="PMD38555.1"/>
    <property type="molecule type" value="Genomic_DNA"/>
</dbReference>
<dbReference type="PANTHER" id="PTHR28037">
    <property type="entry name" value="ALCOHOL O-ACETYLTRANSFERASE 1-RELATED"/>
    <property type="match status" value="1"/>
</dbReference>
<evidence type="ECO:0008006" key="3">
    <source>
        <dbReference type="Google" id="ProtNLM"/>
    </source>
</evidence>
<dbReference type="Proteomes" id="UP000235786">
    <property type="component" value="Unassembled WGS sequence"/>
</dbReference>
<dbReference type="InterPro" id="IPR052058">
    <property type="entry name" value="Alcohol_O-acetyltransferase"/>
</dbReference>
<dbReference type="SUPFAM" id="SSF52777">
    <property type="entry name" value="CoA-dependent acyltransferases"/>
    <property type="match status" value="2"/>
</dbReference>
<dbReference type="InterPro" id="IPR010828">
    <property type="entry name" value="Atf2/Sli1-like"/>
</dbReference>
<sequence length="484" mass="53236">MDSKSSSGAVIRPVGLMEQFSTVRHDLGLYRCVQNTARYSIDHSTNDLITILENALARVISRHPALCCGIINEDKDDPVFVRLESIDVSKCINHQVLDSLTPEEYEEGLIKILEHQHSQIWPNIHCQPLWKLIVVQNKATSSERTTFDAIFAWHHAIADGLSGMVFHRSFQEALNDPATVAIADHTISVPNTISLFPPQENLIKFKISWLFLLAAVWHTMRPKWLFPDSSPPWTAADVAPNAENYEANIKLISIPSEDVVGILSACREQKTTLTGLFQALVTASLAHRVPHATSFTSSTPFSPRSVSGISSTDAIAVQVCSHSFKYTPDIVSAIRAFSNPQKETHQIWEVARTFRNSLAADMARMPTDNVAGLLPYAGSIHKMFLSKLGKPRDDTFQVSNIGAFKNAVGVGQWRIERMFFTQCGIAGSAFTFNATSVVGGPLSVSVTWMGGDIEEPLVANIVADIQYALKCIAGGREVSLGHLD</sequence>
<evidence type="ECO:0000313" key="1">
    <source>
        <dbReference type="EMBL" id="PMD38555.1"/>
    </source>
</evidence>
<dbReference type="OrthoDB" id="2150604at2759"/>
<keyword evidence="2" id="KW-1185">Reference proteome</keyword>
<dbReference type="Gene3D" id="3.30.559.30">
    <property type="entry name" value="Nonribosomal peptide synthetase, condensation domain"/>
    <property type="match status" value="1"/>
</dbReference>
<gene>
    <name evidence="1" type="ORF">L207DRAFT_568178</name>
</gene>
<proteinExistence type="predicted"/>
<dbReference type="STRING" id="1149755.A0A2J6RJ57"/>
<dbReference type="GO" id="GO:0008080">
    <property type="term" value="F:N-acetyltransferase activity"/>
    <property type="evidence" value="ECO:0007669"/>
    <property type="project" value="TreeGrafter"/>
</dbReference>